<protein>
    <submittedName>
        <fullName evidence="1">Uncharacterized protein</fullName>
    </submittedName>
</protein>
<dbReference type="AlphaFoldDB" id="A0A0B0NW36"/>
<dbReference type="EMBL" id="KN407002">
    <property type="protein sequence ID" value="KHG16822.1"/>
    <property type="molecule type" value="Genomic_DNA"/>
</dbReference>
<accession>A0A0B0NW36</accession>
<name>A0A0B0NW36_GOSAR</name>
<dbReference type="Proteomes" id="UP000032142">
    <property type="component" value="Unassembled WGS sequence"/>
</dbReference>
<evidence type="ECO:0000313" key="2">
    <source>
        <dbReference type="Proteomes" id="UP000032142"/>
    </source>
</evidence>
<gene>
    <name evidence="1" type="ORF">F383_21714</name>
</gene>
<sequence length="18" mass="2265">MADFWVRSIVYKLLWIHS</sequence>
<proteinExistence type="predicted"/>
<organism evidence="1 2">
    <name type="scientific">Gossypium arboreum</name>
    <name type="common">Tree cotton</name>
    <name type="synonym">Gossypium nanking</name>
    <dbReference type="NCBI Taxonomy" id="29729"/>
    <lineage>
        <taxon>Eukaryota</taxon>
        <taxon>Viridiplantae</taxon>
        <taxon>Streptophyta</taxon>
        <taxon>Embryophyta</taxon>
        <taxon>Tracheophyta</taxon>
        <taxon>Spermatophyta</taxon>
        <taxon>Magnoliopsida</taxon>
        <taxon>eudicotyledons</taxon>
        <taxon>Gunneridae</taxon>
        <taxon>Pentapetalae</taxon>
        <taxon>rosids</taxon>
        <taxon>malvids</taxon>
        <taxon>Malvales</taxon>
        <taxon>Malvaceae</taxon>
        <taxon>Malvoideae</taxon>
        <taxon>Gossypium</taxon>
    </lineage>
</organism>
<keyword evidence="2" id="KW-1185">Reference proteome</keyword>
<evidence type="ECO:0000313" key="1">
    <source>
        <dbReference type="EMBL" id="KHG16822.1"/>
    </source>
</evidence>
<reference evidence="2" key="1">
    <citation type="submission" date="2014-09" db="EMBL/GenBank/DDBJ databases">
        <authorList>
            <person name="Mudge J."/>
            <person name="Ramaraj T."/>
            <person name="Lindquist I.E."/>
            <person name="Bharti A.K."/>
            <person name="Sundararajan A."/>
            <person name="Cameron C.T."/>
            <person name="Woodward J.E."/>
            <person name="May G.D."/>
            <person name="Brubaker C."/>
            <person name="Broadhvest J."/>
            <person name="Wilkins T.A."/>
        </authorList>
    </citation>
    <scope>NUCLEOTIDE SEQUENCE</scope>
    <source>
        <strain evidence="2">cv. AKA8401</strain>
    </source>
</reference>